<evidence type="ECO:0000256" key="9">
    <source>
        <dbReference type="ARBA" id="ARBA00023125"/>
    </source>
</evidence>
<dbReference type="SUPFAM" id="SSF57756">
    <property type="entry name" value="Retrovirus zinc finger-like domains"/>
    <property type="match status" value="1"/>
</dbReference>
<dbReference type="Gene3D" id="2.40.70.10">
    <property type="entry name" value="Acid Proteases"/>
    <property type="match status" value="1"/>
</dbReference>
<dbReference type="GO" id="GO:0042575">
    <property type="term" value="C:DNA polymerase complex"/>
    <property type="evidence" value="ECO:0007669"/>
    <property type="project" value="UniProtKB-ARBA"/>
</dbReference>
<dbReference type="Proteomes" id="UP000887566">
    <property type="component" value="Unplaced"/>
</dbReference>
<dbReference type="InterPro" id="IPR001584">
    <property type="entry name" value="Integrase_cat-core"/>
</dbReference>
<dbReference type="InterPro" id="IPR000477">
    <property type="entry name" value="RT_dom"/>
</dbReference>
<feature type="domain" description="Integrase catalytic" evidence="13">
    <location>
        <begin position="1047"/>
        <end position="1201"/>
    </location>
</feature>
<evidence type="ECO:0000256" key="6">
    <source>
        <dbReference type="ARBA" id="ARBA00022750"/>
    </source>
</evidence>
<feature type="compositionally biased region" description="Polar residues" evidence="11">
    <location>
        <begin position="247"/>
        <end position="261"/>
    </location>
</feature>
<evidence type="ECO:0000259" key="13">
    <source>
        <dbReference type="PROSITE" id="PS50994"/>
    </source>
</evidence>
<feature type="compositionally biased region" description="Basic and acidic residues" evidence="11">
    <location>
        <begin position="203"/>
        <end position="213"/>
    </location>
</feature>
<dbReference type="SUPFAM" id="SSF56672">
    <property type="entry name" value="DNA/RNA polymerases"/>
    <property type="match status" value="1"/>
</dbReference>
<dbReference type="Pfam" id="PF00078">
    <property type="entry name" value="RVT_1"/>
    <property type="match status" value="1"/>
</dbReference>
<dbReference type="GO" id="GO:0003677">
    <property type="term" value="F:DNA binding"/>
    <property type="evidence" value="ECO:0007669"/>
    <property type="project" value="UniProtKB-KW"/>
</dbReference>
<dbReference type="InterPro" id="IPR021109">
    <property type="entry name" value="Peptidase_aspartic_dom_sf"/>
</dbReference>
<dbReference type="SUPFAM" id="SSF50630">
    <property type="entry name" value="Acid proteases"/>
    <property type="match status" value="1"/>
</dbReference>
<evidence type="ECO:0000313" key="14">
    <source>
        <dbReference type="Proteomes" id="UP000887566"/>
    </source>
</evidence>
<dbReference type="GO" id="GO:0006508">
    <property type="term" value="P:proteolysis"/>
    <property type="evidence" value="ECO:0007669"/>
    <property type="project" value="UniProtKB-KW"/>
</dbReference>
<dbReference type="SMART" id="SM00343">
    <property type="entry name" value="ZnF_C2HC"/>
    <property type="match status" value="2"/>
</dbReference>
<dbReference type="PROSITE" id="PS50994">
    <property type="entry name" value="INTEGRASE"/>
    <property type="match status" value="1"/>
</dbReference>
<evidence type="ECO:0000256" key="4">
    <source>
        <dbReference type="ARBA" id="ARBA00022695"/>
    </source>
</evidence>
<dbReference type="InterPro" id="IPR001878">
    <property type="entry name" value="Znf_CCHC"/>
</dbReference>
<dbReference type="EC" id="2.7.7.49" evidence="1"/>
<evidence type="ECO:0000256" key="7">
    <source>
        <dbReference type="ARBA" id="ARBA00022759"/>
    </source>
</evidence>
<keyword evidence="3" id="KW-0808">Transferase</keyword>
<dbReference type="FunFam" id="3.10.20.370:FF:000001">
    <property type="entry name" value="Retrovirus-related Pol polyprotein from transposon 17.6-like protein"/>
    <property type="match status" value="1"/>
</dbReference>
<evidence type="ECO:0000256" key="10">
    <source>
        <dbReference type="ARBA" id="ARBA00023268"/>
    </source>
</evidence>
<dbReference type="GO" id="GO:0015074">
    <property type="term" value="P:DNA integration"/>
    <property type="evidence" value="ECO:0007669"/>
    <property type="project" value="InterPro"/>
</dbReference>
<feature type="domain" description="Reverse transcriptase" evidence="12">
    <location>
        <begin position="484"/>
        <end position="662"/>
    </location>
</feature>
<dbReference type="InterPro" id="IPR050951">
    <property type="entry name" value="Retrovirus_Pol_polyprotein"/>
</dbReference>
<keyword evidence="5" id="KW-0540">Nuclease</keyword>
<reference evidence="15" key="1">
    <citation type="submission" date="2022-11" db="UniProtKB">
        <authorList>
            <consortium name="WormBaseParasite"/>
        </authorList>
    </citation>
    <scope>IDENTIFICATION</scope>
</reference>
<dbReference type="GO" id="GO:0008270">
    <property type="term" value="F:zinc ion binding"/>
    <property type="evidence" value="ECO:0007669"/>
    <property type="project" value="InterPro"/>
</dbReference>
<dbReference type="Pfam" id="PF17919">
    <property type="entry name" value="RT_RNaseH_2"/>
    <property type="match status" value="1"/>
</dbReference>
<keyword evidence="7" id="KW-0255">Endonuclease</keyword>
<evidence type="ECO:0000256" key="11">
    <source>
        <dbReference type="SAM" id="MobiDB-lite"/>
    </source>
</evidence>
<feature type="region of interest" description="Disordered" evidence="11">
    <location>
        <begin position="1290"/>
        <end position="1380"/>
    </location>
</feature>
<feature type="compositionally biased region" description="Low complexity" evidence="11">
    <location>
        <begin position="1349"/>
        <end position="1364"/>
    </location>
</feature>
<keyword evidence="4" id="KW-0548">Nucleotidyltransferase</keyword>
<keyword evidence="2" id="KW-0645">Protease</keyword>
<dbReference type="Pfam" id="PF00665">
    <property type="entry name" value="rve"/>
    <property type="match status" value="1"/>
</dbReference>
<dbReference type="InterPro" id="IPR043502">
    <property type="entry name" value="DNA/RNA_pol_sf"/>
</dbReference>
<dbReference type="FunFam" id="3.30.70.270:FF:000020">
    <property type="entry name" value="Transposon Tf2-6 polyprotein-like Protein"/>
    <property type="match status" value="1"/>
</dbReference>
<accession>A0A914X462</accession>
<evidence type="ECO:0000259" key="12">
    <source>
        <dbReference type="PROSITE" id="PS50878"/>
    </source>
</evidence>
<dbReference type="GO" id="GO:0019899">
    <property type="term" value="F:enzyme binding"/>
    <property type="evidence" value="ECO:0007669"/>
    <property type="project" value="UniProtKB-ARBA"/>
</dbReference>
<proteinExistence type="predicted"/>
<dbReference type="InterPro" id="IPR041577">
    <property type="entry name" value="RT_RNaseH_2"/>
</dbReference>
<keyword evidence="9" id="KW-0238">DNA-binding</keyword>
<dbReference type="Gene3D" id="3.30.70.270">
    <property type="match status" value="2"/>
</dbReference>
<feature type="compositionally biased region" description="Polar residues" evidence="11">
    <location>
        <begin position="182"/>
        <end position="197"/>
    </location>
</feature>
<feature type="region of interest" description="Disordered" evidence="11">
    <location>
        <begin position="245"/>
        <end position="277"/>
    </location>
</feature>
<evidence type="ECO:0000256" key="2">
    <source>
        <dbReference type="ARBA" id="ARBA00022670"/>
    </source>
</evidence>
<dbReference type="PANTHER" id="PTHR37984:SF5">
    <property type="entry name" value="PROTEIN NYNRIN-LIKE"/>
    <property type="match status" value="1"/>
</dbReference>
<keyword evidence="6" id="KW-0064">Aspartyl protease</keyword>
<sequence length="1380" mass="154571">MADKPVPVISTNLMTPPPMFSGEPKYFPVWQEHFKAFLHLSKVTEEEDKRAMLVCSLSTVVQQTLLALIAPYTINNLKYDDLLAKLQGHFKLTPVMLAEYYKFFTASRPSGMTYSEYAIHLRSLAAECAWPIELDRALAVGFTMGIEDDKLRQQLLQRDHASLDNALAQAKQFESIMKESTRGGSRPTNSSELSLVNQVRGRGKGDSNECDRCGGSDHNKNECKFRNVVCNACSKTGHIARVCRSKPSASHNPSQGQQNNTQKRRKRNGNNSKTNQVTFDIDAVHVLSNRGTPSDSQHFEVALQVNGRPARLEFDTGAAVTLINEALWRELDSPRLEKSAVTCRSVTGQQIPLKGQATVNVIYNGKSARLQMLVTSKCDNVMGRPWIRALQINDLNALHSTESTPFNVLQLPSDGSPASSPTSTTTDELLNDFPEVFEPGLGHCTKVKAHLELKEGARPRFLRARPLPFAVCDAATAEIDRLVQLGVISQIDYSDWAAPVVIVAKPEAKIRLCADFSTGLNDAIDLHHYPLPRPEDLFHRLNGGVMFSKIDFSDAYLQVELDDESKRLAVINTHKGLFQYLRLPFGISSAPAIFQQIMEKMLVGISGVGIYLDDVIVSGPTVAIHNKRLRQVLSRIAEYGFRVRKEKCIWSGSSVEYLGFIIDAEGRHTSPMKTRAVIDMPPPTNLHELRSFLGMINYYSQFLPSLLGRLAPLHALLKKDESGRHIAFDWTPACQHAFREVKQDLGSPLMLTHYDPKLPIVLAADASPVGVGAVISHRLPDGRELPIAHASKTLTPTEGRYPQIEKEALALVFGVQKFHQYLWGRHFSLQTDHKPLVTIFGSKKGLPTTSANRLQNYAVTLMSYSFDIEYISTDEFARADGLSRLPLKDDGNFDHSEQLDAALRAVFAERLLDSPVKAEDIANATKKDTALQFVMKLHRTGWPEHLSTGYPSRDAVLPFFRIRHELAIAHNCLLWGLRTIVPTSLRPRVLAQLHTSHPGKNAMQRLARRHFWWPNLDADVAKTASECDACNQVLPETPHVPLKQWPIAERPWQRIHIDFAGPFLGAMWFIVMDAHSKWPEIVQMKIGETLSSHVIAALMGLFSRYGLAEELVSDNGKQFTSDEFESWCAHHGIKHSLTAPYHPQSNGLAERFVATFKQAMLKSAGEEEAKETRLLKFLQRYRVTPHPATDQAPAELFLKRTPRSQFDLLFPTGMHAMEKARMQAKIHFDQHVKPKSLYIGAAVYIRNYRDKKKWLQGSIVDRHSDVMWKVKVDGRSDIWMRHADQLRLAAASDNSTPDTTDVATSGRSESLPNNDRPDPVEDILQMNDTQPPISPSMLVPDGQEMASHAQPQAARSLSSPPARVRPARARRPPPRFSHLE</sequence>
<dbReference type="InterPro" id="IPR036875">
    <property type="entry name" value="Znf_CCHC_sf"/>
</dbReference>
<name>A0A914X462_9BILA</name>
<dbReference type="Gene3D" id="3.10.20.370">
    <property type="match status" value="1"/>
</dbReference>
<dbReference type="PANTHER" id="PTHR37984">
    <property type="entry name" value="PROTEIN CBG26694"/>
    <property type="match status" value="1"/>
</dbReference>
<dbReference type="PROSITE" id="PS50878">
    <property type="entry name" value="RT_POL"/>
    <property type="match status" value="1"/>
</dbReference>
<keyword evidence="14" id="KW-1185">Reference proteome</keyword>
<dbReference type="InterPro" id="IPR043128">
    <property type="entry name" value="Rev_trsase/Diguanyl_cyclase"/>
</dbReference>
<keyword evidence="7" id="KW-0378">Hydrolase</keyword>
<dbReference type="GO" id="GO:0004519">
    <property type="term" value="F:endonuclease activity"/>
    <property type="evidence" value="ECO:0007669"/>
    <property type="project" value="UniProtKB-KW"/>
</dbReference>
<keyword evidence="8" id="KW-0695">RNA-directed DNA polymerase</keyword>
<dbReference type="InterPro" id="IPR041588">
    <property type="entry name" value="Integrase_H2C2"/>
</dbReference>
<evidence type="ECO:0000256" key="8">
    <source>
        <dbReference type="ARBA" id="ARBA00022918"/>
    </source>
</evidence>
<dbReference type="Gene3D" id="3.10.10.10">
    <property type="entry name" value="HIV Type 1 Reverse Transcriptase, subunit A, domain 1"/>
    <property type="match status" value="1"/>
</dbReference>
<dbReference type="Gene3D" id="4.10.60.10">
    <property type="entry name" value="Zinc finger, CCHC-type"/>
    <property type="match status" value="1"/>
</dbReference>
<dbReference type="FunFam" id="3.30.420.10:FF:000063">
    <property type="entry name" value="Retrovirus-related Pol polyprotein from transposon 297-like Protein"/>
    <property type="match status" value="1"/>
</dbReference>
<dbReference type="GO" id="GO:0004190">
    <property type="term" value="F:aspartic-type endopeptidase activity"/>
    <property type="evidence" value="ECO:0007669"/>
    <property type="project" value="UniProtKB-KW"/>
</dbReference>
<evidence type="ECO:0000313" key="15">
    <source>
        <dbReference type="WBParaSite" id="PSAMB.scaffold659size44332.g7787.t1"/>
    </source>
</evidence>
<evidence type="ECO:0000256" key="3">
    <source>
        <dbReference type="ARBA" id="ARBA00022679"/>
    </source>
</evidence>
<dbReference type="GO" id="GO:0003964">
    <property type="term" value="F:RNA-directed DNA polymerase activity"/>
    <property type="evidence" value="ECO:0007669"/>
    <property type="project" value="UniProtKB-KW"/>
</dbReference>
<dbReference type="Pfam" id="PF17921">
    <property type="entry name" value="Integrase_H2C2"/>
    <property type="match status" value="1"/>
</dbReference>
<protein>
    <recommendedName>
        <fullName evidence="1">RNA-directed DNA polymerase</fullName>
        <ecNumber evidence="1">2.7.7.49</ecNumber>
    </recommendedName>
</protein>
<keyword evidence="10" id="KW-0511">Multifunctional enzyme</keyword>
<dbReference type="Gene3D" id="1.10.340.70">
    <property type="match status" value="1"/>
</dbReference>
<dbReference type="CDD" id="cd01647">
    <property type="entry name" value="RT_LTR"/>
    <property type="match status" value="1"/>
</dbReference>
<organism evidence="14 15">
    <name type="scientific">Plectus sambesii</name>
    <dbReference type="NCBI Taxonomy" id="2011161"/>
    <lineage>
        <taxon>Eukaryota</taxon>
        <taxon>Metazoa</taxon>
        <taxon>Ecdysozoa</taxon>
        <taxon>Nematoda</taxon>
        <taxon>Chromadorea</taxon>
        <taxon>Plectida</taxon>
        <taxon>Plectina</taxon>
        <taxon>Plectoidea</taxon>
        <taxon>Plectidae</taxon>
        <taxon>Plectus</taxon>
    </lineage>
</organism>
<evidence type="ECO:0000256" key="5">
    <source>
        <dbReference type="ARBA" id="ARBA00022722"/>
    </source>
</evidence>
<feature type="compositionally biased region" description="Polar residues" evidence="11">
    <location>
        <begin position="1292"/>
        <end position="1313"/>
    </location>
</feature>
<dbReference type="WBParaSite" id="PSAMB.scaffold659size44332.g7787.t1">
    <property type="protein sequence ID" value="PSAMB.scaffold659size44332.g7787.t1"/>
    <property type="gene ID" value="PSAMB.scaffold659size44332.g7787"/>
</dbReference>
<dbReference type="CDD" id="cd09274">
    <property type="entry name" value="RNase_HI_RT_Ty3"/>
    <property type="match status" value="1"/>
</dbReference>
<dbReference type="SUPFAM" id="SSF53098">
    <property type="entry name" value="Ribonuclease H-like"/>
    <property type="match status" value="1"/>
</dbReference>
<dbReference type="InterPro" id="IPR012337">
    <property type="entry name" value="RNaseH-like_sf"/>
</dbReference>
<evidence type="ECO:0000256" key="1">
    <source>
        <dbReference type="ARBA" id="ARBA00012493"/>
    </source>
</evidence>
<dbReference type="Gene3D" id="3.30.420.10">
    <property type="entry name" value="Ribonuclease H-like superfamily/Ribonuclease H"/>
    <property type="match status" value="1"/>
</dbReference>
<feature type="region of interest" description="Disordered" evidence="11">
    <location>
        <begin position="177"/>
        <end position="213"/>
    </location>
</feature>
<dbReference type="InterPro" id="IPR036397">
    <property type="entry name" value="RNaseH_sf"/>
</dbReference>